<organism evidence="1 2">
    <name type="scientific">Fodinibius roseus</name>
    <dbReference type="NCBI Taxonomy" id="1194090"/>
    <lineage>
        <taxon>Bacteria</taxon>
        <taxon>Pseudomonadati</taxon>
        <taxon>Balneolota</taxon>
        <taxon>Balneolia</taxon>
        <taxon>Balneolales</taxon>
        <taxon>Balneolaceae</taxon>
        <taxon>Fodinibius</taxon>
    </lineage>
</organism>
<name>A0A1M5CT09_9BACT</name>
<dbReference type="EMBL" id="FQUS01000010">
    <property type="protein sequence ID" value="SHF57871.1"/>
    <property type="molecule type" value="Genomic_DNA"/>
</dbReference>
<keyword evidence="2" id="KW-1185">Reference proteome</keyword>
<gene>
    <name evidence="1" type="ORF">SAMN05443144_11080</name>
</gene>
<evidence type="ECO:0000313" key="1">
    <source>
        <dbReference type="EMBL" id="SHF57871.1"/>
    </source>
</evidence>
<evidence type="ECO:0000313" key="2">
    <source>
        <dbReference type="Proteomes" id="UP000184041"/>
    </source>
</evidence>
<accession>A0A1M5CT09</accession>
<reference evidence="1 2" key="1">
    <citation type="submission" date="2016-11" db="EMBL/GenBank/DDBJ databases">
        <authorList>
            <person name="Jaros S."/>
            <person name="Januszkiewicz K."/>
            <person name="Wedrychowicz H."/>
        </authorList>
    </citation>
    <scope>NUCLEOTIDE SEQUENCE [LARGE SCALE GENOMIC DNA]</scope>
    <source>
        <strain evidence="1 2">DSM 21986</strain>
    </source>
</reference>
<proteinExistence type="predicted"/>
<sequence length="42" mass="4556">MDGKNKHTGTVISRGYLLQARHGTGNNMIIIAFPGKLNCISK</sequence>
<dbReference type="AlphaFoldDB" id="A0A1M5CT09"/>
<dbReference type="Proteomes" id="UP000184041">
    <property type="component" value="Unassembled WGS sequence"/>
</dbReference>
<protein>
    <submittedName>
        <fullName evidence="1">Uncharacterized protein</fullName>
    </submittedName>
</protein>